<organism evidence="2 3">
    <name type="scientific">Pseudomonas syringae pv. persicae</name>
    <dbReference type="NCBI Taxonomy" id="237306"/>
    <lineage>
        <taxon>Bacteria</taxon>
        <taxon>Pseudomonadati</taxon>
        <taxon>Pseudomonadota</taxon>
        <taxon>Gammaproteobacteria</taxon>
        <taxon>Pseudomonadales</taxon>
        <taxon>Pseudomonadaceae</taxon>
        <taxon>Pseudomonas</taxon>
    </lineage>
</organism>
<evidence type="ECO:0000313" key="3">
    <source>
        <dbReference type="Proteomes" id="UP000281604"/>
    </source>
</evidence>
<dbReference type="Gene3D" id="2.40.420.20">
    <property type="match status" value="1"/>
</dbReference>
<dbReference type="Proteomes" id="UP000281604">
    <property type="component" value="Unassembled WGS sequence"/>
</dbReference>
<dbReference type="GO" id="GO:0015562">
    <property type="term" value="F:efflux transmembrane transporter activity"/>
    <property type="evidence" value="ECO:0007669"/>
    <property type="project" value="TreeGrafter"/>
</dbReference>
<proteinExistence type="predicted"/>
<protein>
    <submittedName>
        <fullName evidence="2">Efflux membrane fusion protein, RND family</fullName>
    </submittedName>
</protein>
<accession>A0A3M4AWF7</accession>
<dbReference type="InterPro" id="IPR058627">
    <property type="entry name" value="MdtA-like_C"/>
</dbReference>
<dbReference type="AlphaFoldDB" id="A0A3M4AWF7"/>
<gene>
    <name evidence="2" type="ORF">ALQ30_02995</name>
</gene>
<dbReference type="Pfam" id="PF25967">
    <property type="entry name" value="RND-MFP_C"/>
    <property type="match status" value="1"/>
</dbReference>
<comment type="caution">
    <text evidence="2">The sequence shown here is derived from an EMBL/GenBank/DDBJ whole genome shotgun (WGS) entry which is preliminary data.</text>
</comment>
<dbReference type="EMBL" id="RBQE01000134">
    <property type="protein sequence ID" value="RMP11132.1"/>
    <property type="molecule type" value="Genomic_DNA"/>
</dbReference>
<feature type="domain" description="Multidrug resistance protein MdtA-like C-terminal permuted SH3" evidence="1">
    <location>
        <begin position="29"/>
        <end position="84"/>
    </location>
</feature>
<dbReference type="PANTHER" id="PTHR30469">
    <property type="entry name" value="MULTIDRUG RESISTANCE PROTEIN MDTA"/>
    <property type="match status" value="1"/>
</dbReference>
<reference evidence="2 3" key="1">
    <citation type="submission" date="2018-08" db="EMBL/GenBank/DDBJ databases">
        <title>Recombination of ecologically and evolutionarily significant loci maintains genetic cohesion in the Pseudomonas syringae species complex.</title>
        <authorList>
            <person name="Dillon M."/>
            <person name="Thakur S."/>
            <person name="Almeida R.N.D."/>
            <person name="Weir B.S."/>
            <person name="Guttman D.S."/>
        </authorList>
    </citation>
    <scope>NUCLEOTIDE SEQUENCE [LARGE SCALE GENOMIC DNA]</scope>
    <source>
        <strain evidence="2 3">ICMP 3706</strain>
    </source>
</reference>
<evidence type="ECO:0000259" key="1">
    <source>
        <dbReference type="Pfam" id="PF25967"/>
    </source>
</evidence>
<name>A0A3M4AWF7_9PSED</name>
<dbReference type="PANTHER" id="PTHR30469:SF15">
    <property type="entry name" value="HLYD FAMILY OF SECRETION PROTEINS"/>
    <property type="match status" value="1"/>
</dbReference>
<sequence length="101" mass="10742">MAQTPAAFRLGTAISVTLSSTITPRMRLPINALQQADGKSQVWIVDPQNQTVNPRAVSIISRDSNSFVLADGVKAGEKVVSAGVNSLKPGQKVKVDEESPR</sequence>
<dbReference type="GO" id="GO:1990281">
    <property type="term" value="C:efflux pump complex"/>
    <property type="evidence" value="ECO:0007669"/>
    <property type="project" value="TreeGrafter"/>
</dbReference>
<evidence type="ECO:0000313" key="2">
    <source>
        <dbReference type="EMBL" id="RMP11132.1"/>
    </source>
</evidence>